<accession>A0A835L6X3</accession>
<comment type="caution">
    <text evidence="2">The sequence shown here is derived from an EMBL/GenBank/DDBJ whole genome shotgun (WGS) entry which is preliminary data.</text>
</comment>
<dbReference type="Proteomes" id="UP000648187">
    <property type="component" value="Unassembled WGS sequence"/>
</dbReference>
<gene>
    <name evidence="2" type="ORF">HW555_005122</name>
</gene>
<evidence type="ECO:0000256" key="1">
    <source>
        <dbReference type="SAM" id="MobiDB-lite"/>
    </source>
</evidence>
<evidence type="ECO:0000313" key="2">
    <source>
        <dbReference type="EMBL" id="KAF9417977.1"/>
    </source>
</evidence>
<evidence type="ECO:0000313" key="3">
    <source>
        <dbReference type="Proteomes" id="UP000648187"/>
    </source>
</evidence>
<protein>
    <recommendedName>
        <fullName evidence="4">C2H2-type domain-containing protein</fullName>
    </recommendedName>
</protein>
<reference evidence="2" key="1">
    <citation type="submission" date="2020-08" db="EMBL/GenBank/DDBJ databases">
        <title>Spodoptera exigua strain:BAW_Kor-Di-RS1 Genome sequencing and assembly.</title>
        <authorList>
            <person name="Kim J."/>
            <person name="Nam H.Y."/>
            <person name="Kwon M."/>
            <person name="Choi J.H."/>
            <person name="Cho S.R."/>
            <person name="Kim G.-H."/>
        </authorList>
    </citation>
    <scope>NUCLEOTIDE SEQUENCE</scope>
    <source>
        <strain evidence="2">BAW_Kor-Di-RS1</strain>
        <tissue evidence="2">Whole-body</tissue>
    </source>
</reference>
<organism evidence="2 3">
    <name type="scientific">Spodoptera exigua</name>
    <name type="common">Beet armyworm</name>
    <name type="synonym">Noctua fulgens</name>
    <dbReference type="NCBI Taxonomy" id="7107"/>
    <lineage>
        <taxon>Eukaryota</taxon>
        <taxon>Metazoa</taxon>
        <taxon>Ecdysozoa</taxon>
        <taxon>Arthropoda</taxon>
        <taxon>Hexapoda</taxon>
        <taxon>Insecta</taxon>
        <taxon>Pterygota</taxon>
        <taxon>Neoptera</taxon>
        <taxon>Endopterygota</taxon>
        <taxon>Lepidoptera</taxon>
        <taxon>Glossata</taxon>
        <taxon>Ditrysia</taxon>
        <taxon>Noctuoidea</taxon>
        <taxon>Noctuidae</taxon>
        <taxon>Amphipyrinae</taxon>
        <taxon>Spodoptera</taxon>
    </lineage>
</organism>
<proteinExistence type="predicted"/>
<keyword evidence="3" id="KW-1185">Reference proteome</keyword>
<sequence length="437" mass="51254">MEDDASNDVEAVEYIDSNEEDDQTESRPIMLLLRRLIRNKQNTVMTNAQIIDILQSEFGISIKSSHELEVNIYIKIIKRYLKDWPQWEELERISSKLSNCNDYDAITKVLNHKYKNLKEYLGVMLEVGKPLAKQAVENIKSNTQEEKEDSVVENNDEEQIVMEVQCSREQLNYLIIRYPDLDAKKSIFNLQPNPTRIRLGALTFSDIIKGWSTRVSINLPHLVIYREVKFKLKYTLVNKARTGERKFKDNAHPTQVQEMTIKRTVPVSKDVIMKGLDHILRACITNRQMFVLLHSIFDVMKSELDKMVDNIQVPFSYRAFASKYPYVRYLYSDEGQNNFAYDLQLEEVMSPIYMYHAQIVRSAYGDSILPPLPEWFKLECVVCHYRATGDTIMEIKESFLSHIKDHIGEEPDWKCTKCLKTFSLKFLTMKQWAHQCY</sequence>
<name>A0A835L6X3_SPOEX</name>
<dbReference type="AlphaFoldDB" id="A0A835L6X3"/>
<dbReference type="EMBL" id="JACKWZ010000063">
    <property type="protein sequence ID" value="KAF9417977.1"/>
    <property type="molecule type" value="Genomic_DNA"/>
</dbReference>
<evidence type="ECO:0008006" key="4">
    <source>
        <dbReference type="Google" id="ProtNLM"/>
    </source>
</evidence>
<feature type="region of interest" description="Disordered" evidence="1">
    <location>
        <begin position="1"/>
        <end position="21"/>
    </location>
</feature>